<gene>
    <name evidence="2" type="ORF">ACFSKQ_04890</name>
</gene>
<keyword evidence="3" id="KW-1185">Reference proteome</keyword>
<dbReference type="RefSeq" id="WP_209739826.1">
    <property type="nucleotide sequence ID" value="NZ_CP072611.1"/>
</dbReference>
<evidence type="ECO:0000313" key="2">
    <source>
        <dbReference type="EMBL" id="MFD2236800.1"/>
    </source>
</evidence>
<evidence type="ECO:0000313" key="3">
    <source>
        <dbReference type="Proteomes" id="UP001597371"/>
    </source>
</evidence>
<dbReference type="Proteomes" id="UP001597371">
    <property type="component" value="Unassembled WGS sequence"/>
</dbReference>
<evidence type="ECO:0008006" key="4">
    <source>
        <dbReference type="Google" id="ProtNLM"/>
    </source>
</evidence>
<reference evidence="3" key="1">
    <citation type="journal article" date="2019" name="Int. J. Syst. Evol. Microbiol.">
        <title>The Global Catalogue of Microorganisms (GCM) 10K type strain sequencing project: providing services to taxonomists for standard genome sequencing and annotation.</title>
        <authorList>
            <consortium name="The Broad Institute Genomics Platform"/>
            <consortium name="The Broad Institute Genome Sequencing Center for Infectious Disease"/>
            <person name="Wu L."/>
            <person name="Ma J."/>
        </authorList>
    </citation>
    <scope>NUCLEOTIDE SEQUENCE [LARGE SCALE GENOMIC DNA]</scope>
    <source>
        <strain evidence="3">ZS-35-S2</strain>
    </source>
</reference>
<proteinExistence type="predicted"/>
<accession>A0ABW5CL17</accession>
<name>A0ABW5CL17_9HYPH</name>
<sequence length="258" mass="27311">MTDFFDWLAAGDWGLATDRLRGEFRLSQEEMRRTTDALAPAFLLALRRTAADPSAWGALAGGLTAPSPGAGAIGASSQAASATMLAALFGTSALSDAVARHASLFSGVAPDTIRRMMPALAAMTVETVMRMSGWRDATGRQPGEATGERRDRPQEANYLEQLFADALKGGFPWLGDLRGDAMTANMGFLPFGSLNPFVEMTGPFPETSPARNARPAPSADARGKDTPPGGAADAGRAFQEAYMRQMLTLFERHAPKAG</sequence>
<protein>
    <recommendedName>
        <fullName evidence="4">DUF937 domain-containing protein</fullName>
    </recommendedName>
</protein>
<feature type="compositionally biased region" description="Low complexity" evidence="1">
    <location>
        <begin position="209"/>
        <end position="220"/>
    </location>
</feature>
<organism evidence="2 3">
    <name type="scientific">Aureimonas populi</name>
    <dbReference type="NCBI Taxonomy" id="1701758"/>
    <lineage>
        <taxon>Bacteria</taxon>
        <taxon>Pseudomonadati</taxon>
        <taxon>Pseudomonadota</taxon>
        <taxon>Alphaproteobacteria</taxon>
        <taxon>Hyphomicrobiales</taxon>
        <taxon>Aurantimonadaceae</taxon>
        <taxon>Aureimonas</taxon>
    </lineage>
</organism>
<dbReference type="EMBL" id="JBHUIJ010000005">
    <property type="protein sequence ID" value="MFD2236800.1"/>
    <property type="molecule type" value="Genomic_DNA"/>
</dbReference>
<feature type="region of interest" description="Disordered" evidence="1">
    <location>
        <begin position="135"/>
        <end position="154"/>
    </location>
</feature>
<evidence type="ECO:0000256" key="1">
    <source>
        <dbReference type="SAM" id="MobiDB-lite"/>
    </source>
</evidence>
<feature type="region of interest" description="Disordered" evidence="1">
    <location>
        <begin position="202"/>
        <end position="233"/>
    </location>
</feature>
<comment type="caution">
    <text evidence="2">The sequence shown here is derived from an EMBL/GenBank/DDBJ whole genome shotgun (WGS) entry which is preliminary data.</text>
</comment>